<evidence type="ECO:0000256" key="2">
    <source>
        <dbReference type="SAM" id="MobiDB-lite"/>
    </source>
</evidence>
<proteinExistence type="predicted"/>
<keyword evidence="1" id="KW-0175">Coiled coil</keyword>
<name>A0A7J0DLF3_9ERIC</name>
<evidence type="ECO:0000256" key="1">
    <source>
        <dbReference type="SAM" id="Coils"/>
    </source>
</evidence>
<evidence type="ECO:0000313" key="4">
    <source>
        <dbReference type="Proteomes" id="UP000585474"/>
    </source>
</evidence>
<feature type="region of interest" description="Disordered" evidence="2">
    <location>
        <begin position="1"/>
        <end position="48"/>
    </location>
</feature>
<dbReference type="Proteomes" id="UP000585474">
    <property type="component" value="Unassembled WGS sequence"/>
</dbReference>
<keyword evidence="4" id="KW-1185">Reference proteome</keyword>
<reference evidence="4" key="1">
    <citation type="submission" date="2019-07" db="EMBL/GenBank/DDBJ databases">
        <title>De Novo Assembly of kiwifruit Actinidia rufa.</title>
        <authorList>
            <person name="Sugita-Konishi S."/>
            <person name="Sato K."/>
            <person name="Mori E."/>
            <person name="Abe Y."/>
            <person name="Kisaki G."/>
            <person name="Hamano K."/>
            <person name="Suezawa K."/>
            <person name="Otani M."/>
            <person name="Fukuda T."/>
            <person name="Manabe T."/>
            <person name="Gomi K."/>
            <person name="Tabuchi M."/>
            <person name="Akimitsu K."/>
            <person name="Kataoka I."/>
        </authorList>
    </citation>
    <scope>NUCLEOTIDE SEQUENCE [LARGE SCALE GENOMIC DNA]</scope>
    <source>
        <strain evidence="4">cv. Fuchu</strain>
    </source>
</reference>
<dbReference type="AlphaFoldDB" id="A0A7J0DLF3"/>
<feature type="compositionally biased region" description="Basic and acidic residues" evidence="2">
    <location>
        <begin position="1"/>
        <end position="12"/>
    </location>
</feature>
<protein>
    <submittedName>
        <fullName evidence="3">Uncharacterized protein</fullName>
    </submittedName>
</protein>
<sequence>MAELRWLREKTKGQNTGSSGGSSSTSSIGFSSNEEEVKEREEVNQGEVPVPTAVHPLLQLRLISYWWGGPESSSKEMGMVPKPRAIGQKKLKAILLSKLRWGGVGSSIGTLTPAQIAELWNPGFTVAELGKKSIQREMANSKRMNKHCFKLNKVQKRANTLEGDLKKVKEKLAIEESSRKASDNASQEKLNKAIHYLAELQLVATGPMYERGT</sequence>
<gene>
    <name evidence="3" type="ORF">Acr_00g0053200</name>
</gene>
<dbReference type="EMBL" id="BJWL01000285">
    <property type="protein sequence ID" value="GFS37641.1"/>
    <property type="molecule type" value="Genomic_DNA"/>
</dbReference>
<organism evidence="3 4">
    <name type="scientific">Actinidia rufa</name>
    <dbReference type="NCBI Taxonomy" id="165716"/>
    <lineage>
        <taxon>Eukaryota</taxon>
        <taxon>Viridiplantae</taxon>
        <taxon>Streptophyta</taxon>
        <taxon>Embryophyta</taxon>
        <taxon>Tracheophyta</taxon>
        <taxon>Spermatophyta</taxon>
        <taxon>Magnoliopsida</taxon>
        <taxon>eudicotyledons</taxon>
        <taxon>Gunneridae</taxon>
        <taxon>Pentapetalae</taxon>
        <taxon>asterids</taxon>
        <taxon>Ericales</taxon>
        <taxon>Actinidiaceae</taxon>
        <taxon>Actinidia</taxon>
    </lineage>
</organism>
<feature type="coiled-coil region" evidence="1">
    <location>
        <begin position="151"/>
        <end position="178"/>
    </location>
</feature>
<comment type="caution">
    <text evidence="3">The sequence shown here is derived from an EMBL/GenBank/DDBJ whole genome shotgun (WGS) entry which is preliminary data.</text>
</comment>
<evidence type="ECO:0000313" key="3">
    <source>
        <dbReference type="EMBL" id="GFS37641.1"/>
    </source>
</evidence>
<accession>A0A7J0DLF3</accession>
<feature type="compositionally biased region" description="Low complexity" evidence="2">
    <location>
        <begin position="21"/>
        <end position="32"/>
    </location>
</feature>